<sequence>MDEYNEKRRNSRKKDPFSGTRGFGACSSSALASKSGPELEKGRGKKRKRPLKSSSGGALHNLIENSVIDEKDDTRMPKKSWKERVEATECAWKEAFQTLLEDVFATQAFHFLPCKKCGLQLTAYVVRCSSCNMFYCGKCDLEHHESQPFHNRTLDTLTSSTCLLSHQFADENGELFSKGDKSIAVVTKDVVQII</sequence>
<protein>
    <submittedName>
        <fullName evidence="2">Uncharacterized protein</fullName>
    </submittedName>
</protein>
<proteinExistence type="predicted"/>
<reference evidence="2 3" key="1">
    <citation type="journal article" date="2011" name="Science">
        <title>The ecoresponsive genome of Daphnia pulex.</title>
        <authorList>
            <person name="Colbourne J.K."/>
            <person name="Pfrender M.E."/>
            <person name="Gilbert D."/>
            <person name="Thomas W.K."/>
            <person name="Tucker A."/>
            <person name="Oakley T.H."/>
            <person name="Tokishita S."/>
            <person name="Aerts A."/>
            <person name="Arnold G.J."/>
            <person name="Basu M.K."/>
            <person name="Bauer D.J."/>
            <person name="Caceres C.E."/>
            <person name="Carmel L."/>
            <person name="Casola C."/>
            <person name="Choi J.H."/>
            <person name="Detter J.C."/>
            <person name="Dong Q."/>
            <person name="Dusheyko S."/>
            <person name="Eads B.D."/>
            <person name="Frohlich T."/>
            <person name="Geiler-Samerotte K.A."/>
            <person name="Gerlach D."/>
            <person name="Hatcher P."/>
            <person name="Jogdeo S."/>
            <person name="Krijgsveld J."/>
            <person name="Kriventseva E.V."/>
            <person name="Kultz D."/>
            <person name="Laforsch C."/>
            <person name="Lindquist E."/>
            <person name="Lopez J."/>
            <person name="Manak J.R."/>
            <person name="Muller J."/>
            <person name="Pangilinan J."/>
            <person name="Patwardhan R.P."/>
            <person name="Pitluck S."/>
            <person name="Pritham E.J."/>
            <person name="Rechtsteiner A."/>
            <person name="Rho M."/>
            <person name="Rogozin I.B."/>
            <person name="Sakarya O."/>
            <person name="Salamov A."/>
            <person name="Schaack S."/>
            <person name="Shapiro H."/>
            <person name="Shiga Y."/>
            <person name="Skalitzky C."/>
            <person name="Smith Z."/>
            <person name="Souvorov A."/>
            <person name="Sung W."/>
            <person name="Tang Z."/>
            <person name="Tsuchiya D."/>
            <person name="Tu H."/>
            <person name="Vos H."/>
            <person name="Wang M."/>
            <person name="Wolf Y.I."/>
            <person name="Yamagata H."/>
            <person name="Yamada T."/>
            <person name="Ye Y."/>
            <person name="Shaw J.R."/>
            <person name="Andrews J."/>
            <person name="Crease T.J."/>
            <person name="Tang H."/>
            <person name="Lucas S.M."/>
            <person name="Robertson H.M."/>
            <person name="Bork P."/>
            <person name="Koonin E.V."/>
            <person name="Zdobnov E.M."/>
            <person name="Grigoriev I.V."/>
            <person name="Lynch M."/>
            <person name="Boore J.L."/>
        </authorList>
    </citation>
    <scope>NUCLEOTIDE SEQUENCE [LARGE SCALE GENOMIC DNA]</scope>
</reference>
<keyword evidence="3" id="KW-1185">Reference proteome</keyword>
<dbReference type="Proteomes" id="UP000000305">
    <property type="component" value="Unassembled WGS sequence"/>
</dbReference>
<dbReference type="AlphaFoldDB" id="E9GKD6"/>
<feature type="compositionally biased region" description="Basic and acidic residues" evidence="1">
    <location>
        <begin position="1"/>
        <end position="16"/>
    </location>
</feature>
<evidence type="ECO:0000256" key="1">
    <source>
        <dbReference type="SAM" id="MobiDB-lite"/>
    </source>
</evidence>
<dbReference type="InParanoid" id="E9GKD6"/>
<dbReference type="KEGG" id="dpx:DAPPUDRAFT_103811"/>
<evidence type="ECO:0000313" key="3">
    <source>
        <dbReference type="Proteomes" id="UP000000305"/>
    </source>
</evidence>
<evidence type="ECO:0000313" key="2">
    <source>
        <dbReference type="EMBL" id="EFX79974.1"/>
    </source>
</evidence>
<gene>
    <name evidence="2" type="ORF">DAPPUDRAFT_103811</name>
</gene>
<dbReference type="EMBL" id="GL732549">
    <property type="protein sequence ID" value="EFX79974.1"/>
    <property type="molecule type" value="Genomic_DNA"/>
</dbReference>
<organism evidence="2 3">
    <name type="scientific">Daphnia pulex</name>
    <name type="common">Water flea</name>
    <dbReference type="NCBI Taxonomy" id="6669"/>
    <lineage>
        <taxon>Eukaryota</taxon>
        <taxon>Metazoa</taxon>
        <taxon>Ecdysozoa</taxon>
        <taxon>Arthropoda</taxon>
        <taxon>Crustacea</taxon>
        <taxon>Branchiopoda</taxon>
        <taxon>Diplostraca</taxon>
        <taxon>Cladocera</taxon>
        <taxon>Anomopoda</taxon>
        <taxon>Daphniidae</taxon>
        <taxon>Daphnia</taxon>
    </lineage>
</organism>
<dbReference type="PhylomeDB" id="E9GKD6"/>
<dbReference type="OrthoDB" id="10501220at2759"/>
<accession>E9GKD6</accession>
<feature type="region of interest" description="Disordered" evidence="1">
    <location>
        <begin position="1"/>
        <end position="57"/>
    </location>
</feature>
<name>E9GKD6_DAPPU</name>
<dbReference type="HOGENOM" id="CLU_1403767_0_0_1"/>